<organism evidence="2">
    <name type="scientific">Psilocybe cubensis</name>
    <name type="common">Psychedelic mushroom</name>
    <name type="synonym">Stropharia cubensis</name>
    <dbReference type="NCBI Taxonomy" id="181762"/>
    <lineage>
        <taxon>Eukaryota</taxon>
        <taxon>Fungi</taxon>
        <taxon>Dikarya</taxon>
        <taxon>Basidiomycota</taxon>
        <taxon>Agaricomycotina</taxon>
        <taxon>Agaricomycetes</taxon>
        <taxon>Agaricomycetidae</taxon>
        <taxon>Agaricales</taxon>
        <taxon>Agaricineae</taxon>
        <taxon>Strophariaceae</taxon>
        <taxon>Psilocybe</taxon>
    </lineage>
</organism>
<dbReference type="AlphaFoldDB" id="A0A8H8CJH1"/>
<gene>
    <name evidence="2" type="ORF">JR316_008085</name>
</gene>
<feature type="region of interest" description="Disordered" evidence="1">
    <location>
        <begin position="231"/>
        <end position="263"/>
    </location>
</feature>
<dbReference type="EMBL" id="JAFIQS010000007">
    <property type="protein sequence ID" value="KAG5167733.1"/>
    <property type="molecule type" value="Genomic_DNA"/>
</dbReference>
<comment type="caution">
    <text evidence="2">The sequence shown here is derived from an EMBL/GenBank/DDBJ whole genome shotgun (WGS) entry which is preliminary data.</text>
</comment>
<feature type="compositionally biased region" description="Low complexity" evidence="1">
    <location>
        <begin position="150"/>
        <end position="160"/>
    </location>
</feature>
<feature type="region of interest" description="Disordered" evidence="1">
    <location>
        <begin position="81"/>
        <end position="100"/>
    </location>
</feature>
<evidence type="ECO:0000256" key="1">
    <source>
        <dbReference type="SAM" id="MobiDB-lite"/>
    </source>
</evidence>
<feature type="region of interest" description="Disordered" evidence="1">
    <location>
        <begin position="1"/>
        <end position="24"/>
    </location>
</feature>
<feature type="compositionally biased region" description="Low complexity" evidence="1">
    <location>
        <begin position="244"/>
        <end position="263"/>
    </location>
</feature>
<proteinExistence type="predicted"/>
<reference evidence="2" key="1">
    <citation type="submission" date="2021-02" db="EMBL/GenBank/DDBJ databases">
        <title>Psilocybe cubensis genome.</title>
        <authorList>
            <person name="Mckernan K.J."/>
            <person name="Crawford S."/>
            <person name="Trippe A."/>
            <person name="Kane L.T."/>
            <person name="Mclaughlin S."/>
        </authorList>
    </citation>
    <scope>NUCLEOTIDE SEQUENCE [LARGE SCALE GENOMIC DNA]</scope>
    <source>
        <strain evidence="2">MGC-MH-2018</strain>
    </source>
</reference>
<feature type="region of interest" description="Disordered" evidence="1">
    <location>
        <begin position="110"/>
        <end position="208"/>
    </location>
</feature>
<evidence type="ECO:0000313" key="2">
    <source>
        <dbReference type="EMBL" id="KAG5167733.1"/>
    </source>
</evidence>
<protein>
    <submittedName>
        <fullName evidence="2">Uncharacterized protein</fullName>
    </submittedName>
</protein>
<name>A0A8H8CJH1_PSICU</name>
<feature type="compositionally biased region" description="Basic residues" evidence="1">
    <location>
        <begin position="125"/>
        <end position="140"/>
    </location>
</feature>
<accession>A0A8H8CJH1</accession>
<feature type="compositionally biased region" description="Acidic residues" evidence="1">
    <location>
        <begin position="185"/>
        <end position="204"/>
    </location>
</feature>
<feature type="compositionally biased region" description="Basic and acidic residues" evidence="1">
    <location>
        <begin position="81"/>
        <end position="90"/>
    </location>
</feature>
<sequence length="282" mass="31161">MSPWRDANAAILTPKTPEEKEAERKEKLLQELAAQSKSKWTSKKKKRLEKYIKEEQVLLFEKLSYVLNTSRRARLAMYRGERRASREAKTGDLSSAPAFERIKSLPVVGSALQRNPDGGVTAPKIRVRSKTKQSIKRGWGHMKAVEVQLESNTSFDSSNSENDESVPMNDKEIESHSGNSHDSSELEDGHEDTGGEGENSELEPESACIDLEKGVLRIQDREVKFLSEHELPDKARDLTEQVDAATLGSGSASSSSGAAPHASTSLATLLDMKTQLTILQAR</sequence>